<organism evidence="2 3">
    <name type="scientific">Ramlibacter henchirensis</name>
    <dbReference type="NCBI Taxonomy" id="204072"/>
    <lineage>
        <taxon>Bacteria</taxon>
        <taxon>Pseudomonadati</taxon>
        <taxon>Pseudomonadota</taxon>
        <taxon>Betaproteobacteria</taxon>
        <taxon>Burkholderiales</taxon>
        <taxon>Comamonadaceae</taxon>
        <taxon>Ramlibacter</taxon>
    </lineage>
</organism>
<reference evidence="2 3" key="1">
    <citation type="submission" date="2019-03" db="EMBL/GenBank/DDBJ databases">
        <title>Ramlibacter henchirensis DSM 14656, whole genome shotgun sequence.</title>
        <authorList>
            <person name="Zhang X."/>
            <person name="Feng G."/>
            <person name="Zhu H."/>
        </authorList>
    </citation>
    <scope>NUCLEOTIDE SEQUENCE [LARGE SCALE GENOMIC DNA]</scope>
    <source>
        <strain evidence="2 3">DSM 14656</strain>
    </source>
</reference>
<name>A0A4Z0BMT4_9BURK</name>
<dbReference type="OrthoDB" id="5503604at2"/>
<comment type="caution">
    <text evidence="2">The sequence shown here is derived from an EMBL/GenBank/DDBJ whole genome shotgun (WGS) entry which is preliminary data.</text>
</comment>
<dbReference type="Proteomes" id="UP000298180">
    <property type="component" value="Unassembled WGS sequence"/>
</dbReference>
<dbReference type="Gene3D" id="3.30.1490.70">
    <property type="match status" value="1"/>
</dbReference>
<dbReference type="AlphaFoldDB" id="A0A4Z0BMT4"/>
<dbReference type="Pfam" id="PF01068">
    <property type="entry name" value="DNA_ligase_A_M"/>
    <property type="match status" value="1"/>
</dbReference>
<sequence length="138" mass="15348">MVDGEVCVLDDLGRSDFNRLQDRARRKCHYPGCDAVTYCIFDLLHAASSLVDLPVVLCKALLSELFTPKPSHDLLVVQSIPAEGLDLYAAALKLELEGLMAKRCDSDYVPGQRSSCWRKLKRPGAIPAERFAHKCRST</sequence>
<feature type="domain" description="ATP-dependent DNA ligase family profile" evidence="1">
    <location>
        <begin position="36"/>
        <end position="122"/>
    </location>
</feature>
<protein>
    <recommendedName>
        <fullName evidence="1">ATP-dependent DNA ligase family profile domain-containing protein</fullName>
    </recommendedName>
</protein>
<evidence type="ECO:0000313" key="3">
    <source>
        <dbReference type="Proteomes" id="UP000298180"/>
    </source>
</evidence>
<dbReference type="Gene3D" id="3.30.470.30">
    <property type="entry name" value="DNA ligase/mRNA capping enzyme"/>
    <property type="match status" value="1"/>
</dbReference>
<dbReference type="SUPFAM" id="SSF56091">
    <property type="entry name" value="DNA ligase/mRNA capping enzyme, catalytic domain"/>
    <property type="match status" value="1"/>
</dbReference>
<accession>A0A4Z0BMT4</accession>
<dbReference type="GO" id="GO:0005524">
    <property type="term" value="F:ATP binding"/>
    <property type="evidence" value="ECO:0007669"/>
    <property type="project" value="InterPro"/>
</dbReference>
<dbReference type="GO" id="GO:0003910">
    <property type="term" value="F:DNA ligase (ATP) activity"/>
    <property type="evidence" value="ECO:0007669"/>
    <property type="project" value="InterPro"/>
</dbReference>
<dbReference type="EMBL" id="SMLM01000003">
    <property type="protein sequence ID" value="TFZ00603.1"/>
    <property type="molecule type" value="Genomic_DNA"/>
</dbReference>
<dbReference type="RefSeq" id="WP_135264943.1">
    <property type="nucleotide sequence ID" value="NZ_SMLM01000003.1"/>
</dbReference>
<evidence type="ECO:0000313" key="2">
    <source>
        <dbReference type="EMBL" id="TFZ00603.1"/>
    </source>
</evidence>
<dbReference type="GO" id="GO:0006310">
    <property type="term" value="P:DNA recombination"/>
    <property type="evidence" value="ECO:0007669"/>
    <property type="project" value="InterPro"/>
</dbReference>
<dbReference type="GO" id="GO:0006281">
    <property type="term" value="P:DNA repair"/>
    <property type="evidence" value="ECO:0007669"/>
    <property type="project" value="InterPro"/>
</dbReference>
<proteinExistence type="predicted"/>
<evidence type="ECO:0000259" key="1">
    <source>
        <dbReference type="PROSITE" id="PS50160"/>
    </source>
</evidence>
<dbReference type="InterPro" id="IPR012310">
    <property type="entry name" value="DNA_ligase_ATP-dep_cent"/>
</dbReference>
<keyword evidence="3" id="KW-1185">Reference proteome</keyword>
<gene>
    <name evidence="2" type="ORF">EZ313_19300</name>
</gene>
<dbReference type="PROSITE" id="PS50160">
    <property type="entry name" value="DNA_LIGASE_A3"/>
    <property type="match status" value="1"/>
</dbReference>